<evidence type="ECO:0000313" key="8">
    <source>
        <dbReference type="EMBL" id="CAB4651976.1"/>
    </source>
</evidence>
<feature type="domain" description="Glucose-methanol-choline oxidoreductase N-terminal" evidence="6">
    <location>
        <begin position="170"/>
        <end position="213"/>
    </location>
</feature>
<dbReference type="PANTHER" id="PTHR42784">
    <property type="entry name" value="PYRANOSE 2-OXIDASE"/>
    <property type="match status" value="1"/>
</dbReference>
<evidence type="ECO:0000256" key="2">
    <source>
        <dbReference type="ARBA" id="ARBA00010790"/>
    </source>
</evidence>
<comment type="similarity">
    <text evidence="2">Belongs to the GMC oxidoreductase family.</text>
</comment>
<dbReference type="EMBL" id="CAEZWE010000027">
    <property type="protein sequence ID" value="CAB4651976.1"/>
    <property type="molecule type" value="Genomic_DNA"/>
</dbReference>
<evidence type="ECO:0000256" key="4">
    <source>
        <dbReference type="ARBA" id="ARBA00022827"/>
    </source>
</evidence>
<evidence type="ECO:0000259" key="7">
    <source>
        <dbReference type="Pfam" id="PF05199"/>
    </source>
</evidence>
<organism evidence="8">
    <name type="scientific">freshwater metagenome</name>
    <dbReference type="NCBI Taxonomy" id="449393"/>
    <lineage>
        <taxon>unclassified sequences</taxon>
        <taxon>metagenomes</taxon>
        <taxon>ecological metagenomes</taxon>
    </lineage>
</organism>
<dbReference type="GO" id="GO:0050660">
    <property type="term" value="F:flavin adenine dinucleotide binding"/>
    <property type="evidence" value="ECO:0007669"/>
    <property type="project" value="InterPro"/>
</dbReference>
<accession>A0A6J6KRK9</accession>
<proteinExistence type="inferred from homology"/>
<dbReference type="InterPro" id="IPR036188">
    <property type="entry name" value="FAD/NAD-bd_sf"/>
</dbReference>
<evidence type="ECO:0000256" key="1">
    <source>
        <dbReference type="ARBA" id="ARBA00001974"/>
    </source>
</evidence>
<dbReference type="AlphaFoldDB" id="A0A6J6KRK9"/>
<dbReference type="Gene3D" id="3.50.50.60">
    <property type="entry name" value="FAD/NAD(P)-binding domain"/>
    <property type="match status" value="1"/>
</dbReference>
<evidence type="ECO:0000256" key="3">
    <source>
        <dbReference type="ARBA" id="ARBA00022630"/>
    </source>
</evidence>
<sequence length="412" mass="44308">MSRRRIVVVGAGTSGSVVSMSLATRSEHEIIVVESGVYSGLDGESRFMNVLADSSLQSLHQVQLVANGPTVPYVQAHCVGGGSAINGMLLTSEVPDVAQGLTSFPQKDELGDVGRALLDAGGEYTQLWWNNGRWNPGRALLHLIDHERIRIISDNVLEVLQSGATAGVRLQESVIEADAVVMCAGAIATPKILLQSGFSRCNTQIGLGLQDHPSITFALELHREIPSVFDAGVVRRGTTSLGEQYLVVAYERASWSEPELGLVSVLLLTPHSRGWVTARDHECDVQINMLDDERDVVAMREAVQSLIETVSHESFRAIARDIYADDEGTSVESLHSLTITELDKWIKMNLRPVSHVAASCHQAVNDDGSLQHVGGVFIADASVLSGVPPSTPAAPVTMEARRIARLVEGSLS</sequence>
<feature type="domain" description="Glucose-methanol-choline oxidoreductase C-terminal" evidence="7">
    <location>
        <begin position="270"/>
        <end position="398"/>
    </location>
</feature>
<dbReference type="GO" id="GO:0016614">
    <property type="term" value="F:oxidoreductase activity, acting on CH-OH group of donors"/>
    <property type="evidence" value="ECO:0007669"/>
    <property type="project" value="InterPro"/>
</dbReference>
<protein>
    <submittedName>
        <fullName evidence="8">Unannotated protein</fullName>
    </submittedName>
</protein>
<gene>
    <name evidence="8" type="ORF">UFOPK2169_00826</name>
</gene>
<keyword evidence="4" id="KW-0274">FAD</keyword>
<dbReference type="InterPro" id="IPR000172">
    <property type="entry name" value="GMC_OxRdtase_N"/>
</dbReference>
<dbReference type="Gene3D" id="3.30.560.10">
    <property type="entry name" value="Glucose Oxidase, domain 3"/>
    <property type="match status" value="1"/>
</dbReference>
<comment type="cofactor">
    <cofactor evidence="1">
        <name>FAD</name>
        <dbReference type="ChEBI" id="CHEBI:57692"/>
    </cofactor>
</comment>
<dbReference type="Pfam" id="PF05199">
    <property type="entry name" value="GMC_oxred_C"/>
    <property type="match status" value="1"/>
</dbReference>
<keyword evidence="5" id="KW-0560">Oxidoreductase</keyword>
<evidence type="ECO:0000256" key="5">
    <source>
        <dbReference type="ARBA" id="ARBA00023002"/>
    </source>
</evidence>
<dbReference type="SUPFAM" id="SSF51905">
    <property type="entry name" value="FAD/NAD(P)-binding domain"/>
    <property type="match status" value="1"/>
</dbReference>
<dbReference type="Pfam" id="PF00732">
    <property type="entry name" value="GMC_oxred_N"/>
    <property type="match status" value="1"/>
</dbReference>
<dbReference type="PANTHER" id="PTHR42784:SF1">
    <property type="entry name" value="PYRANOSE 2-OXIDASE"/>
    <property type="match status" value="1"/>
</dbReference>
<dbReference type="InterPro" id="IPR007867">
    <property type="entry name" value="GMC_OxRtase_C"/>
</dbReference>
<evidence type="ECO:0000259" key="6">
    <source>
        <dbReference type="Pfam" id="PF00732"/>
    </source>
</evidence>
<dbReference type="SUPFAM" id="SSF54373">
    <property type="entry name" value="FAD-linked reductases, C-terminal domain"/>
    <property type="match status" value="1"/>
</dbReference>
<reference evidence="8" key="1">
    <citation type="submission" date="2020-05" db="EMBL/GenBank/DDBJ databases">
        <authorList>
            <person name="Chiriac C."/>
            <person name="Salcher M."/>
            <person name="Ghai R."/>
            <person name="Kavagutti S V."/>
        </authorList>
    </citation>
    <scope>NUCLEOTIDE SEQUENCE</scope>
</reference>
<keyword evidence="3" id="KW-0285">Flavoprotein</keyword>
<name>A0A6J6KRK9_9ZZZZ</name>
<dbReference type="InterPro" id="IPR051473">
    <property type="entry name" value="P2Ox-like"/>
</dbReference>